<proteinExistence type="predicted"/>
<feature type="non-terminal residue" evidence="2">
    <location>
        <position position="1"/>
    </location>
</feature>
<dbReference type="InterPro" id="IPR000866">
    <property type="entry name" value="AhpC/TSA"/>
</dbReference>
<dbReference type="GO" id="GO:0016491">
    <property type="term" value="F:oxidoreductase activity"/>
    <property type="evidence" value="ECO:0007669"/>
    <property type="project" value="InterPro"/>
</dbReference>
<comment type="caution">
    <text evidence="2">The sequence shown here is derived from an EMBL/GenBank/DDBJ whole genome shotgun (WGS) entry which is preliminary data.</text>
</comment>
<dbReference type="InterPro" id="IPR036249">
    <property type="entry name" value="Thioredoxin-like_sf"/>
</dbReference>
<gene>
    <name evidence="2" type="ORF">S01H1_24845</name>
</gene>
<dbReference type="Gene3D" id="3.40.30.10">
    <property type="entry name" value="Glutaredoxin"/>
    <property type="match status" value="1"/>
</dbReference>
<dbReference type="InterPro" id="IPR050553">
    <property type="entry name" value="Thioredoxin_ResA/DsbE_sf"/>
</dbReference>
<dbReference type="Pfam" id="PF00578">
    <property type="entry name" value="AhpC-TSA"/>
    <property type="match status" value="1"/>
</dbReference>
<dbReference type="GO" id="GO:0016209">
    <property type="term" value="F:antioxidant activity"/>
    <property type="evidence" value="ECO:0007669"/>
    <property type="project" value="InterPro"/>
</dbReference>
<dbReference type="AlphaFoldDB" id="X0UGP3"/>
<dbReference type="InterPro" id="IPR013766">
    <property type="entry name" value="Thioredoxin_domain"/>
</dbReference>
<reference evidence="2" key="1">
    <citation type="journal article" date="2014" name="Front. Microbiol.">
        <title>High frequency of phylogenetically diverse reductive dehalogenase-homologous genes in deep subseafloor sedimentary metagenomes.</title>
        <authorList>
            <person name="Kawai M."/>
            <person name="Futagami T."/>
            <person name="Toyoda A."/>
            <person name="Takaki Y."/>
            <person name="Nishi S."/>
            <person name="Hori S."/>
            <person name="Arai W."/>
            <person name="Tsubouchi T."/>
            <person name="Morono Y."/>
            <person name="Uchiyama I."/>
            <person name="Ito T."/>
            <person name="Fujiyama A."/>
            <person name="Inagaki F."/>
            <person name="Takami H."/>
        </authorList>
    </citation>
    <scope>NUCLEOTIDE SEQUENCE</scope>
    <source>
        <strain evidence="2">Expedition CK06-06</strain>
    </source>
</reference>
<dbReference type="PANTHER" id="PTHR42852:SF13">
    <property type="entry name" value="PROTEIN DIPZ"/>
    <property type="match status" value="1"/>
</dbReference>
<accession>X0UGP3</accession>
<feature type="domain" description="Thioredoxin" evidence="1">
    <location>
        <begin position="34"/>
        <end position="187"/>
    </location>
</feature>
<name>X0UGP3_9ZZZZ</name>
<dbReference type="PROSITE" id="PS00194">
    <property type="entry name" value="THIOREDOXIN_1"/>
    <property type="match status" value="1"/>
</dbReference>
<dbReference type="PANTHER" id="PTHR42852">
    <property type="entry name" value="THIOL:DISULFIDE INTERCHANGE PROTEIN DSBE"/>
    <property type="match status" value="1"/>
</dbReference>
<sequence>ELTKLLEEELAALAEEAAEKEAKPEAREEVHTSLEVGQPVPTFSLPRLEGKRFYLSRLVGPDAKPDARKPVVVSFFQTTCVPCKAEIAELEKLQEEFPGVVIYLVDLNETDELVTEYIERFNLKLQMLMDRYGAVGKKYGVVDKSSGVAILPNSFIVAPDGTLYYRHTGFRPGDEEVYRKKFEELTSR</sequence>
<dbReference type="InterPro" id="IPR017937">
    <property type="entry name" value="Thioredoxin_CS"/>
</dbReference>
<evidence type="ECO:0000259" key="1">
    <source>
        <dbReference type="PROSITE" id="PS51352"/>
    </source>
</evidence>
<organism evidence="2">
    <name type="scientific">marine sediment metagenome</name>
    <dbReference type="NCBI Taxonomy" id="412755"/>
    <lineage>
        <taxon>unclassified sequences</taxon>
        <taxon>metagenomes</taxon>
        <taxon>ecological metagenomes</taxon>
    </lineage>
</organism>
<dbReference type="SUPFAM" id="SSF52833">
    <property type="entry name" value="Thioredoxin-like"/>
    <property type="match status" value="1"/>
</dbReference>
<dbReference type="PROSITE" id="PS51352">
    <property type="entry name" value="THIOREDOXIN_2"/>
    <property type="match status" value="1"/>
</dbReference>
<evidence type="ECO:0000313" key="2">
    <source>
        <dbReference type="EMBL" id="GAF98456.1"/>
    </source>
</evidence>
<dbReference type="EMBL" id="BARS01014966">
    <property type="protein sequence ID" value="GAF98456.1"/>
    <property type="molecule type" value="Genomic_DNA"/>
</dbReference>
<dbReference type="CDD" id="cd02966">
    <property type="entry name" value="TlpA_like_family"/>
    <property type="match status" value="1"/>
</dbReference>
<protein>
    <recommendedName>
        <fullName evidence="1">Thioredoxin domain-containing protein</fullName>
    </recommendedName>
</protein>